<dbReference type="SUPFAM" id="SSF46689">
    <property type="entry name" value="Homeodomain-like"/>
    <property type="match status" value="1"/>
</dbReference>
<reference evidence="4" key="1">
    <citation type="submission" date="2021-10" db="EMBL/GenBank/DDBJ databases">
        <title>Streptomyces nigrumlapis sp.nov.,an antimicrobial producing actinobacterium isolated from Black Gobi rocks.</title>
        <authorList>
            <person name="Wen Y."/>
            <person name="Zhang W."/>
            <person name="Liu X.G."/>
        </authorList>
    </citation>
    <scope>NUCLEOTIDE SEQUENCE</scope>
    <source>
        <strain evidence="4">ST13-2-2</strain>
    </source>
</reference>
<accession>A0ABY4M0V5</accession>
<dbReference type="InterPro" id="IPR036397">
    <property type="entry name" value="RNaseH_sf"/>
</dbReference>
<dbReference type="InterPro" id="IPR050900">
    <property type="entry name" value="Transposase_IS3/IS150/IS904"/>
</dbReference>
<dbReference type="Gene3D" id="3.30.420.10">
    <property type="entry name" value="Ribonuclease H-like superfamily/Ribonuclease H"/>
    <property type="match status" value="1"/>
</dbReference>
<dbReference type="InterPro" id="IPR009057">
    <property type="entry name" value="Homeodomain-like_sf"/>
</dbReference>
<feature type="compositionally biased region" description="Polar residues" evidence="2">
    <location>
        <begin position="38"/>
        <end position="49"/>
    </location>
</feature>
<protein>
    <submittedName>
        <fullName evidence="4">IS3 family transposase</fullName>
    </submittedName>
</protein>
<evidence type="ECO:0000259" key="3">
    <source>
        <dbReference type="PROSITE" id="PS50994"/>
    </source>
</evidence>
<sequence>MGTLPRPHEPGHEGLSVLPSSARTRLLHRQDEEERAQGSANHTLRQRNGSPCRHGPDHKIIARAELRDRSQHHIPHRLACRVLGVSESWFYKWRDKPTTTREIRRGQLTEAIKQIFENSGGTYGSPKIWLTLVRQGWHVSVNTIARLMAELGLAGRKVRRRHGLTRPGKRPAAPDFVRRDFTATEPDQVWCGDMTEFETGEGKLYLATVIDLFSRRLLGYAMGKHHDAELVVASLHVAATTRGGDVKGVIFHSDRGSEYGSRRFRQACRRLGVTQSMGRVGSCFDNAVSEAFNSVLKVEYVHRHTFATRTEARLRIATWITGFYNTHRLHSVCGYRSPIDYEHEHRANHRANSALELAA</sequence>
<evidence type="ECO:0000313" key="5">
    <source>
        <dbReference type="Proteomes" id="UP000830115"/>
    </source>
</evidence>
<dbReference type="Pfam" id="PF00665">
    <property type="entry name" value="rve"/>
    <property type="match status" value="1"/>
</dbReference>
<feature type="domain" description="Integrase catalytic" evidence="3">
    <location>
        <begin position="182"/>
        <end position="346"/>
    </location>
</feature>
<comment type="function">
    <text evidence="1">Involved in the transposition of the insertion sequence.</text>
</comment>
<dbReference type="PANTHER" id="PTHR46889">
    <property type="entry name" value="TRANSPOSASE INSF FOR INSERTION SEQUENCE IS3B-RELATED"/>
    <property type="match status" value="1"/>
</dbReference>
<dbReference type="PROSITE" id="PS50994">
    <property type="entry name" value="INTEGRASE"/>
    <property type="match status" value="1"/>
</dbReference>
<proteinExistence type="predicted"/>
<gene>
    <name evidence="4" type="ORF">K9S39_05450</name>
</gene>
<dbReference type="InterPro" id="IPR012337">
    <property type="entry name" value="RNaseH-like_sf"/>
</dbReference>
<evidence type="ECO:0000313" key="4">
    <source>
        <dbReference type="EMBL" id="UQA91399.1"/>
    </source>
</evidence>
<dbReference type="InterPro" id="IPR048020">
    <property type="entry name" value="Transpos_IS3"/>
</dbReference>
<dbReference type="Pfam" id="PF13276">
    <property type="entry name" value="HTH_21"/>
    <property type="match status" value="1"/>
</dbReference>
<evidence type="ECO:0000256" key="1">
    <source>
        <dbReference type="ARBA" id="ARBA00002286"/>
    </source>
</evidence>
<keyword evidence="5" id="KW-1185">Reference proteome</keyword>
<dbReference type="InterPro" id="IPR001584">
    <property type="entry name" value="Integrase_cat-core"/>
</dbReference>
<dbReference type="NCBIfam" id="NF033516">
    <property type="entry name" value="transpos_IS3"/>
    <property type="match status" value="1"/>
</dbReference>
<organism evidence="4 5">
    <name type="scientific">Streptomyces halobius</name>
    <dbReference type="NCBI Taxonomy" id="2879846"/>
    <lineage>
        <taxon>Bacteria</taxon>
        <taxon>Bacillati</taxon>
        <taxon>Actinomycetota</taxon>
        <taxon>Actinomycetes</taxon>
        <taxon>Kitasatosporales</taxon>
        <taxon>Streptomycetaceae</taxon>
        <taxon>Streptomyces</taxon>
    </lineage>
</organism>
<dbReference type="EMBL" id="CP086322">
    <property type="protein sequence ID" value="UQA91399.1"/>
    <property type="molecule type" value="Genomic_DNA"/>
</dbReference>
<evidence type="ECO:0000256" key="2">
    <source>
        <dbReference type="SAM" id="MobiDB-lite"/>
    </source>
</evidence>
<dbReference type="Pfam" id="PF13333">
    <property type="entry name" value="rve_2"/>
    <property type="match status" value="1"/>
</dbReference>
<name>A0ABY4M0V5_9ACTN</name>
<dbReference type="Proteomes" id="UP000830115">
    <property type="component" value="Chromosome"/>
</dbReference>
<dbReference type="SUPFAM" id="SSF53098">
    <property type="entry name" value="Ribonuclease H-like"/>
    <property type="match status" value="1"/>
</dbReference>
<dbReference type="PANTHER" id="PTHR46889:SF4">
    <property type="entry name" value="TRANSPOSASE INSO FOR INSERTION SEQUENCE ELEMENT IS911B-RELATED"/>
    <property type="match status" value="1"/>
</dbReference>
<dbReference type="InterPro" id="IPR025948">
    <property type="entry name" value="HTH-like_dom"/>
</dbReference>
<feature type="region of interest" description="Disordered" evidence="2">
    <location>
        <begin position="33"/>
        <end position="56"/>
    </location>
</feature>
<dbReference type="RefSeq" id="WP_248862226.1">
    <property type="nucleotide sequence ID" value="NZ_CP086322.1"/>
</dbReference>